<dbReference type="Proteomes" id="UP000027222">
    <property type="component" value="Unassembled WGS sequence"/>
</dbReference>
<gene>
    <name evidence="4" type="ORF">GALMADRAFT_230078</name>
</gene>
<dbReference type="AlphaFoldDB" id="A0A067SHT9"/>
<proteinExistence type="predicted"/>
<evidence type="ECO:0000313" key="4">
    <source>
        <dbReference type="EMBL" id="KDR70441.1"/>
    </source>
</evidence>
<dbReference type="OrthoDB" id="2576311at2759"/>
<evidence type="ECO:0000313" key="5">
    <source>
        <dbReference type="Proteomes" id="UP000027222"/>
    </source>
</evidence>
<keyword evidence="3" id="KW-0732">Signal</keyword>
<feature type="region of interest" description="Disordered" evidence="1">
    <location>
        <begin position="207"/>
        <end position="252"/>
    </location>
</feature>
<reference evidence="5" key="1">
    <citation type="journal article" date="2014" name="Proc. Natl. Acad. Sci. U.S.A.">
        <title>Extensive sampling of basidiomycete genomes demonstrates inadequacy of the white-rot/brown-rot paradigm for wood decay fungi.</title>
        <authorList>
            <person name="Riley R."/>
            <person name="Salamov A.A."/>
            <person name="Brown D.W."/>
            <person name="Nagy L.G."/>
            <person name="Floudas D."/>
            <person name="Held B.W."/>
            <person name="Levasseur A."/>
            <person name="Lombard V."/>
            <person name="Morin E."/>
            <person name="Otillar R."/>
            <person name="Lindquist E.A."/>
            <person name="Sun H."/>
            <person name="LaButti K.M."/>
            <person name="Schmutz J."/>
            <person name="Jabbour D."/>
            <person name="Luo H."/>
            <person name="Baker S.E."/>
            <person name="Pisabarro A.G."/>
            <person name="Walton J.D."/>
            <person name="Blanchette R.A."/>
            <person name="Henrissat B."/>
            <person name="Martin F."/>
            <person name="Cullen D."/>
            <person name="Hibbett D.S."/>
            <person name="Grigoriev I.V."/>
        </authorList>
    </citation>
    <scope>NUCLEOTIDE SEQUENCE [LARGE SCALE GENOMIC DNA]</scope>
    <source>
        <strain evidence="5">CBS 339.88</strain>
    </source>
</reference>
<name>A0A067SHT9_GALM3</name>
<sequence>MIMLLQSLVLLFLVLPVAFATTSTVCGWSGTAPFCNGKCSSSQTKLPSPLDDCGTGKCCSSGSKAFCCQLPSCPSGFEWAENEAQNDPCYLASQILAACAPASQQEILASNGDSYAPPTVQNQDICSCSSPLYHLVSACAYCQGGTYVDWKTWSAICTGVHLTSENLHSSVNGIPDLPPWSLLDINSHPSFDPEVAKDVALGIPVPASSSASSSSATSSLTSSSTTATTTAATQSSSPTNTPTSLGSSTAPPHKKVSSAAVIGGCIGGAILLVIPIVWWISILTEAEFRPV</sequence>
<evidence type="ECO:0000256" key="3">
    <source>
        <dbReference type="SAM" id="SignalP"/>
    </source>
</evidence>
<organism evidence="4 5">
    <name type="scientific">Galerina marginata (strain CBS 339.88)</name>
    <dbReference type="NCBI Taxonomy" id="685588"/>
    <lineage>
        <taxon>Eukaryota</taxon>
        <taxon>Fungi</taxon>
        <taxon>Dikarya</taxon>
        <taxon>Basidiomycota</taxon>
        <taxon>Agaricomycotina</taxon>
        <taxon>Agaricomycetes</taxon>
        <taxon>Agaricomycetidae</taxon>
        <taxon>Agaricales</taxon>
        <taxon>Agaricineae</taxon>
        <taxon>Strophariaceae</taxon>
        <taxon>Galerina</taxon>
    </lineage>
</organism>
<keyword evidence="2" id="KW-0812">Transmembrane</keyword>
<keyword evidence="2" id="KW-1133">Transmembrane helix</keyword>
<evidence type="ECO:0000256" key="1">
    <source>
        <dbReference type="SAM" id="MobiDB-lite"/>
    </source>
</evidence>
<dbReference type="HOGENOM" id="CLU_871744_0_0_1"/>
<feature type="transmembrane region" description="Helical" evidence="2">
    <location>
        <begin position="259"/>
        <end position="280"/>
    </location>
</feature>
<protein>
    <submittedName>
        <fullName evidence="4">Uncharacterized protein</fullName>
    </submittedName>
</protein>
<evidence type="ECO:0000256" key="2">
    <source>
        <dbReference type="SAM" id="Phobius"/>
    </source>
</evidence>
<accession>A0A067SHT9</accession>
<keyword evidence="5" id="KW-1185">Reference proteome</keyword>
<keyword evidence="2" id="KW-0472">Membrane</keyword>
<dbReference type="EMBL" id="KL142397">
    <property type="protein sequence ID" value="KDR70441.1"/>
    <property type="molecule type" value="Genomic_DNA"/>
</dbReference>
<feature type="compositionally biased region" description="Low complexity" evidence="1">
    <location>
        <begin position="207"/>
        <end position="249"/>
    </location>
</feature>
<feature type="chain" id="PRO_5001645775" evidence="3">
    <location>
        <begin position="21"/>
        <end position="291"/>
    </location>
</feature>
<feature type="signal peptide" evidence="3">
    <location>
        <begin position="1"/>
        <end position="20"/>
    </location>
</feature>